<comment type="caution">
    <text evidence="1">The sequence shown here is derived from an EMBL/GenBank/DDBJ whole genome shotgun (WGS) entry which is preliminary data.</text>
</comment>
<proteinExistence type="predicted"/>
<dbReference type="EMBL" id="JAPDNS010000001">
    <property type="protein sequence ID" value="MCW3484151.1"/>
    <property type="molecule type" value="Genomic_DNA"/>
</dbReference>
<keyword evidence="2" id="KW-1185">Reference proteome</keyword>
<dbReference type="RefSeq" id="WP_264729670.1">
    <property type="nucleotide sequence ID" value="NZ_JAPDNR010000001.1"/>
</dbReference>
<sequence>MSSSALQEKTQLIQCFTPTMVAGSYDLAVSQTITTTQPVDGKYLPPSGPVAQAALKFNIDAARFVLNPADIYSVYPPAGQGGNYTESLPHIVFSRRTLPWERTVDGKPPVFQRAANEAPTDAPRNPIHSQPVPWMALLLFEEAETPVVVNRKLAELISPGPGILGPAIAGDTSATGLRLMPWEDVEERCNCIDITATQFLAYIPALSAAALLAHAKKVRILHKDKNGIVDLDEEAGDTALFSTVVGSRLPARNQLNTAVLVSLEGFQDYIAAGKPGAALKTIPAGQPTVRMAALASWSFHNSGDASFTTLIHQLAVKRLQINDTRVDATLSGYLGAGYTAMPHLTRAGAHTAAWYHGPLVPQQTYQPSTAISFSVADAALRYDATTGMMDISFAAAWQLGRMLGLERQAFAKAVLAWRIAVKQAQIRKDKTDIVNTLTDKYPGNTVKAKVISYLKGAYTTTNNPPPENKGADTAVPKEVQDFLGQLFCLKGIPFKYLVPDEMYLEKESLAFFYVDANWITALMDGALSIGRSNRSQLIIDQAMAGNFLPAEYNVQQKVRIRDKELLMLPVTGFLLRSDLISGWRGIEIAAYDSNGALLPAFRFERIDKDIFLGVFNGNIAKIVITQPYEGLHFGIKLNNGQWEKDLKTTDSSGAIVISTAENINEALTGLINTKRIIDINGLAGAMKQHLSADIFTSAEFAFQMVDSPVKHTVTIKQA</sequence>
<evidence type="ECO:0000313" key="1">
    <source>
        <dbReference type="EMBL" id="MCW3484151.1"/>
    </source>
</evidence>
<name>A0ABT3IJL2_9BACT</name>
<accession>A0ABT3IJL2</accession>
<evidence type="ECO:0000313" key="2">
    <source>
        <dbReference type="Proteomes" id="UP001207742"/>
    </source>
</evidence>
<organism evidence="1 2">
    <name type="scientific">Chitinophaga nivalis</name>
    <dbReference type="NCBI Taxonomy" id="2991709"/>
    <lineage>
        <taxon>Bacteria</taxon>
        <taxon>Pseudomonadati</taxon>
        <taxon>Bacteroidota</taxon>
        <taxon>Chitinophagia</taxon>
        <taxon>Chitinophagales</taxon>
        <taxon>Chitinophagaceae</taxon>
        <taxon>Chitinophaga</taxon>
    </lineage>
</organism>
<reference evidence="1 2" key="1">
    <citation type="submission" date="2022-10" db="EMBL/GenBank/DDBJ databases">
        <title>Chitinophaga nivalis PC15 sp. nov., isolated from Pyeongchang county, South Korea.</title>
        <authorList>
            <person name="Trinh H.N."/>
        </authorList>
    </citation>
    <scope>NUCLEOTIDE SEQUENCE [LARGE SCALE GENOMIC DNA]</scope>
    <source>
        <strain evidence="1 2">PC14</strain>
    </source>
</reference>
<gene>
    <name evidence="1" type="ORF">OL497_09625</name>
</gene>
<protein>
    <submittedName>
        <fullName evidence="1">Uncharacterized protein</fullName>
    </submittedName>
</protein>
<dbReference type="Proteomes" id="UP001207742">
    <property type="component" value="Unassembled WGS sequence"/>
</dbReference>